<organism evidence="3 4">
    <name type="scientific">Acinetobacter rudis CIP 110305</name>
    <dbReference type="NCBI Taxonomy" id="421052"/>
    <lineage>
        <taxon>Bacteria</taxon>
        <taxon>Pseudomonadati</taxon>
        <taxon>Pseudomonadota</taxon>
        <taxon>Gammaproteobacteria</taxon>
        <taxon>Moraxellales</taxon>
        <taxon>Moraxellaceae</taxon>
        <taxon>Acinetobacter</taxon>
    </lineage>
</organism>
<dbReference type="HOGENOM" id="CLU_088965_0_3_6"/>
<keyword evidence="1" id="KW-0732">Signal</keyword>
<dbReference type="InterPro" id="IPR036937">
    <property type="entry name" value="Adhesion_dom_fimbrial_sf"/>
</dbReference>
<dbReference type="SUPFAM" id="SSF49401">
    <property type="entry name" value="Bacterial adhesins"/>
    <property type="match status" value="1"/>
</dbReference>
<feature type="chain" id="PRO_5004523591" description="Fimbrial-type adhesion domain-containing protein" evidence="1">
    <location>
        <begin position="19"/>
        <end position="185"/>
    </location>
</feature>
<dbReference type="GO" id="GO:0009289">
    <property type="term" value="C:pilus"/>
    <property type="evidence" value="ECO:0007669"/>
    <property type="project" value="InterPro"/>
</dbReference>
<dbReference type="InterPro" id="IPR008966">
    <property type="entry name" value="Adhesion_dom_sf"/>
</dbReference>
<dbReference type="PANTHER" id="PTHR33420:SF32">
    <property type="entry name" value="FIMBRIAL-LIKE PROTEIN"/>
    <property type="match status" value="1"/>
</dbReference>
<protein>
    <recommendedName>
        <fullName evidence="2">Fimbrial-type adhesion domain-containing protein</fullName>
    </recommendedName>
</protein>
<dbReference type="InterPro" id="IPR050263">
    <property type="entry name" value="Bact_Fimbrial_Adh_Pro"/>
</dbReference>
<dbReference type="PANTHER" id="PTHR33420">
    <property type="entry name" value="FIMBRIAL SUBUNIT ELFA-RELATED"/>
    <property type="match status" value="1"/>
</dbReference>
<evidence type="ECO:0000259" key="2">
    <source>
        <dbReference type="Pfam" id="PF00419"/>
    </source>
</evidence>
<dbReference type="Gene3D" id="2.60.40.1090">
    <property type="entry name" value="Fimbrial-type adhesion domain"/>
    <property type="match status" value="1"/>
</dbReference>
<reference evidence="3 4" key="1">
    <citation type="submission" date="2013-06" db="EMBL/GenBank/DDBJ databases">
        <title>The Genome Sequence of Acinetobacter rudis CIP 110305.</title>
        <authorList>
            <consortium name="The Broad Institute Genome Sequencing Platform"/>
            <consortium name="The Broad Institute Genome Sequencing Center for Infectious Disease"/>
            <person name="Cerqueira G."/>
            <person name="Feldgarden M."/>
            <person name="Courvalin P."/>
            <person name="Perichon B."/>
            <person name="Grillot-Courvalin C."/>
            <person name="Clermont D."/>
            <person name="Rocha E."/>
            <person name="Yoon E.-J."/>
            <person name="Nemec A."/>
            <person name="Young S.K."/>
            <person name="Zeng Q."/>
            <person name="Gargeya S."/>
            <person name="Fitzgerald M."/>
            <person name="Abouelleil A."/>
            <person name="Alvarado L."/>
            <person name="Berlin A.M."/>
            <person name="Chapman S.B."/>
            <person name="Dewar J."/>
            <person name="Goldberg J."/>
            <person name="Griggs A."/>
            <person name="Gujja S."/>
            <person name="Hansen M."/>
            <person name="Howarth C."/>
            <person name="Imamovic A."/>
            <person name="Larimer J."/>
            <person name="McCowan C."/>
            <person name="Murphy C."/>
            <person name="Pearson M."/>
            <person name="Priest M."/>
            <person name="Roberts A."/>
            <person name="Saif S."/>
            <person name="Shea T."/>
            <person name="Sykes S."/>
            <person name="Wortman J."/>
            <person name="Nusbaum C."/>
            <person name="Birren B."/>
        </authorList>
    </citation>
    <scope>NUCLEOTIDE SEQUENCE [LARGE SCALE GENOMIC DNA]</scope>
    <source>
        <strain evidence="3 4">CIP 110305</strain>
    </source>
</reference>
<dbReference type="PATRIC" id="fig|421052.3.peg.1719"/>
<dbReference type="InterPro" id="IPR000259">
    <property type="entry name" value="Adhesion_dom_fimbrial"/>
</dbReference>
<dbReference type="GO" id="GO:0043709">
    <property type="term" value="P:cell adhesion involved in single-species biofilm formation"/>
    <property type="evidence" value="ECO:0007669"/>
    <property type="project" value="TreeGrafter"/>
</dbReference>
<keyword evidence="4" id="KW-1185">Reference proteome</keyword>
<dbReference type="EMBL" id="ATGI01000022">
    <property type="protein sequence ID" value="EPF73882.1"/>
    <property type="molecule type" value="Genomic_DNA"/>
</dbReference>
<gene>
    <name evidence="3" type="ORF">F945_01761</name>
</gene>
<name>S3N2C0_9GAMM</name>
<comment type="caution">
    <text evidence="3">The sequence shown here is derived from an EMBL/GenBank/DDBJ whole genome shotgun (WGS) entry which is preliminary data.</text>
</comment>
<accession>S3N2C0</accession>
<evidence type="ECO:0000256" key="1">
    <source>
        <dbReference type="SAM" id="SignalP"/>
    </source>
</evidence>
<evidence type="ECO:0000313" key="4">
    <source>
        <dbReference type="Proteomes" id="UP000014568"/>
    </source>
</evidence>
<sequence length="185" mass="19957">MKKIILAVCALSTTQVFAAEQTGVINFNGIIYNATCAIDINGNEGGENATVNMGRHPTSAFPSRGSESSGVGDEGKIKIELKDCPDQGTLSVSFTGKTVDSTGDLLELDKSGQEGIAKGIGIALYDEDGEDILIDGTPVIQKKFKDGQSEYKYQMLAKYYRYAEKDSDFNAGRADATLNFKIEYK</sequence>
<dbReference type="Pfam" id="PF00419">
    <property type="entry name" value="Fimbrial"/>
    <property type="match status" value="1"/>
</dbReference>
<dbReference type="eggNOG" id="COG3539">
    <property type="taxonomic scope" value="Bacteria"/>
</dbReference>
<dbReference type="AlphaFoldDB" id="S3N2C0"/>
<dbReference type="RefSeq" id="WP_016656168.1">
    <property type="nucleotide sequence ID" value="NZ_KE340353.1"/>
</dbReference>
<proteinExistence type="predicted"/>
<feature type="signal peptide" evidence="1">
    <location>
        <begin position="1"/>
        <end position="18"/>
    </location>
</feature>
<dbReference type="STRING" id="632955.GCA_000829675_03601"/>
<dbReference type="Proteomes" id="UP000014568">
    <property type="component" value="Unassembled WGS sequence"/>
</dbReference>
<dbReference type="OrthoDB" id="7006334at2"/>
<evidence type="ECO:0000313" key="3">
    <source>
        <dbReference type="EMBL" id="EPF73882.1"/>
    </source>
</evidence>
<feature type="domain" description="Fimbrial-type adhesion" evidence="2">
    <location>
        <begin position="25"/>
        <end position="185"/>
    </location>
</feature>